<organism evidence="1 2">
    <name type="scientific">Oceanobacillus bengalensis</name>
    <dbReference type="NCBI Taxonomy" id="1435466"/>
    <lineage>
        <taxon>Bacteria</taxon>
        <taxon>Bacillati</taxon>
        <taxon>Bacillota</taxon>
        <taxon>Bacilli</taxon>
        <taxon>Bacillales</taxon>
        <taxon>Bacillaceae</taxon>
        <taxon>Oceanobacillus</taxon>
    </lineage>
</organism>
<gene>
    <name evidence="1" type="ORF">D8M05_12775</name>
</gene>
<reference evidence="1 2" key="1">
    <citation type="journal article" date="2015" name="Antonie Van Leeuwenhoek">
        <title>Oceanobacillus bengalensis sp. nov., a bacterium isolated from seawater of the Bay of Bengal.</title>
        <authorList>
            <person name="Yongchang O."/>
            <person name="Xiang W."/>
            <person name="Wang G."/>
        </authorList>
    </citation>
    <scope>NUCLEOTIDE SEQUENCE [LARGE SCALE GENOMIC DNA]</scope>
    <source>
        <strain evidence="1 2">MCCC 1K00260</strain>
    </source>
</reference>
<comment type="caution">
    <text evidence="1">The sequence shown here is derived from an EMBL/GenBank/DDBJ whole genome shotgun (WGS) entry which is preliminary data.</text>
</comment>
<name>A0A494YWI1_9BACI</name>
<protein>
    <submittedName>
        <fullName evidence="1">Sporulation protein SpoOM</fullName>
    </submittedName>
</protein>
<evidence type="ECO:0000313" key="2">
    <source>
        <dbReference type="Proteomes" id="UP000281813"/>
    </source>
</evidence>
<dbReference type="EMBL" id="RBZO01000020">
    <property type="protein sequence ID" value="RKQ14502.1"/>
    <property type="molecule type" value="Genomic_DNA"/>
</dbReference>
<sequence>MSLFKKTIASFGVGSAKVNTKVTNDVVKQGENLYGTVIILGGDTDQSIESIKLQLMTLYGHERSDRLTRAEVHTHRVNEPFTIKQGEKKEIPFSFEIPLDTPMTMEDPKTRLNVPPVWIETGLEIKKAFDPRDKDHISVRPTDSYQNIIDSIKMLGFRFRQMENEKTPRAIASRLPYVQQFEFVPTIGKYARKLEELEVYIVPGEKETKLYFEVDKYTGEPSGSIFDKLNLNEYRGMITLNNETIIKDIDYVCDQIEEIVDSVV</sequence>
<accession>A0A494YWI1</accession>
<dbReference type="PANTHER" id="PTHR40053:SF1">
    <property type="entry name" value="SPORULATION-CONTROL PROTEIN SPO0M"/>
    <property type="match status" value="1"/>
</dbReference>
<dbReference type="AlphaFoldDB" id="A0A494YWI1"/>
<dbReference type="RefSeq" id="WP_121132398.1">
    <property type="nucleotide sequence ID" value="NZ_JBHUFK010000038.1"/>
</dbReference>
<keyword evidence="2" id="KW-1185">Reference proteome</keyword>
<dbReference type="PANTHER" id="PTHR40053">
    <property type="entry name" value="SPORULATION-CONTROL PROTEIN SPO0M"/>
    <property type="match status" value="1"/>
</dbReference>
<dbReference type="InterPro" id="IPR009776">
    <property type="entry name" value="Spore_0_M"/>
</dbReference>
<proteinExistence type="predicted"/>
<dbReference type="Proteomes" id="UP000281813">
    <property type="component" value="Unassembled WGS sequence"/>
</dbReference>
<dbReference type="Pfam" id="PF07070">
    <property type="entry name" value="Spo0M"/>
    <property type="match status" value="1"/>
</dbReference>
<evidence type="ECO:0000313" key="1">
    <source>
        <dbReference type="EMBL" id="RKQ14502.1"/>
    </source>
</evidence>
<dbReference type="OrthoDB" id="2351239at2"/>